<keyword evidence="3" id="KW-1185">Reference proteome</keyword>
<gene>
    <name evidence="2" type="primary">PocGH01_00219800</name>
    <name evidence="2" type="ORF">POCGH01_00219800</name>
</gene>
<keyword evidence="1" id="KW-1133">Transmembrane helix</keyword>
<accession>A0A1D3JFM4</accession>
<dbReference type="OrthoDB" id="388616at2759"/>
<keyword evidence="1" id="KW-0472">Membrane</keyword>
<dbReference type="InterPro" id="IPR008780">
    <property type="entry name" value="Plasmodium_Vir"/>
</dbReference>
<evidence type="ECO:0000256" key="1">
    <source>
        <dbReference type="SAM" id="Phobius"/>
    </source>
</evidence>
<feature type="transmembrane region" description="Helical" evidence="1">
    <location>
        <begin position="253"/>
        <end position="273"/>
    </location>
</feature>
<dbReference type="Pfam" id="PF05795">
    <property type="entry name" value="Plasmodium_Vir"/>
    <property type="match status" value="2"/>
</dbReference>
<dbReference type="AlphaFoldDB" id="A0A1D3JFM4"/>
<reference evidence="2 3" key="1">
    <citation type="submission" date="2016-06" db="EMBL/GenBank/DDBJ databases">
        <authorList>
            <consortium name="Pathogen Informatics"/>
        </authorList>
    </citation>
    <scope>NUCLEOTIDE SEQUENCE [LARGE SCALE GENOMIC DNA]</scope>
    <source>
        <strain evidence="2">PocGH01</strain>
    </source>
</reference>
<proteinExistence type="predicted"/>
<dbReference type="VEuPathDB" id="PlasmoDB:POWCR01_000173700"/>
<dbReference type="Proteomes" id="UP000242942">
    <property type="component" value="Unassembled WGS sequence"/>
</dbReference>
<protein>
    <submittedName>
        <fullName evidence="2">PIR protein</fullName>
    </submittedName>
</protein>
<evidence type="ECO:0000313" key="3">
    <source>
        <dbReference type="Proteomes" id="UP000242942"/>
    </source>
</evidence>
<evidence type="ECO:0000313" key="2">
    <source>
        <dbReference type="EMBL" id="SBT84709.1"/>
    </source>
</evidence>
<keyword evidence="1" id="KW-0812">Transmembrane</keyword>
<name>A0A1D3JFM4_PLAOA</name>
<dbReference type="VEuPathDB" id="PlasmoDB:PocGH01_00219800"/>
<sequence>MEYADNLLKDSGEYNKYKEFDKVSSPNNYMNSFNEALNLEPSNGKIKEVCEKLAGNLKKISELSESAINKQERCGYLHFWLYHTIESKFKNNGNIKYITEKIIRGGRNYNSIISNKNCSIRFSSNINLDEWIEGKLLHDYFKNFDFISKTYSSKSEKCQEYSNYIKRINELYIIHKRKNYMSKNFYRNLYSNDKYNPSNLLYNFKCEDKNSAKDLMEVQTTDLTGTFESHISFPKSLLQHTQENNTTVASNPYSVIGVTISVFGFSILLFIVYRFTTLGSWIRGKIWKNNIKMDNIDNISNKLLEDHSDYMDINNSTRKFYVSYNPV</sequence>
<dbReference type="EMBL" id="FLRI01000561">
    <property type="protein sequence ID" value="SBT84709.1"/>
    <property type="molecule type" value="Genomic_DNA"/>
</dbReference>
<organism evidence="2 3">
    <name type="scientific">Plasmodium ovale</name>
    <name type="common">malaria parasite P. ovale</name>
    <dbReference type="NCBI Taxonomy" id="36330"/>
    <lineage>
        <taxon>Eukaryota</taxon>
        <taxon>Sar</taxon>
        <taxon>Alveolata</taxon>
        <taxon>Apicomplexa</taxon>
        <taxon>Aconoidasida</taxon>
        <taxon>Haemosporida</taxon>
        <taxon>Plasmodiidae</taxon>
        <taxon>Plasmodium</taxon>
        <taxon>Plasmodium (Plasmodium)</taxon>
    </lineage>
</organism>